<dbReference type="GO" id="GO:0005524">
    <property type="term" value="F:ATP binding"/>
    <property type="evidence" value="ECO:0007669"/>
    <property type="project" value="UniProtKB-KW"/>
</dbReference>
<dbReference type="CDD" id="cd03230">
    <property type="entry name" value="ABC_DR_subfamily_A"/>
    <property type="match status" value="1"/>
</dbReference>
<comment type="caution">
    <text evidence="4">The sequence shown here is derived from an EMBL/GenBank/DDBJ whole genome shotgun (WGS) entry which is preliminary data.</text>
</comment>
<dbReference type="EMBL" id="DSTT01000005">
    <property type="protein sequence ID" value="HFK24149.1"/>
    <property type="molecule type" value="Genomic_DNA"/>
</dbReference>
<evidence type="ECO:0000256" key="1">
    <source>
        <dbReference type="ARBA" id="ARBA00022741"/>
    </source>
</evidence>
<name>A0A7C3J6U9_UNCW3</name>
<dbReference type="PANTHER" id="PTHR43613:SF1">
    <property type="entry name" value="ABC TRANSPORTER, ATP-BINDING PROTEIN"/>
    <property type="match status" value="1"/>
</dbReference>
<proteinExistence type="predicted"/>
<gene>
    <name evidence="4" type="ORF">ENS15_05820</name>
</gene>
<reference evidence="4" key="1">
    <citation type="journal article" date="2020" name="mSystems">
        <title>Genome- and Community-Level Interaction Insights into Carbon Utilization and Element Cycling Functions of Hydrothermarchaeota in Hydrothermal Sediment.</title>
        <authorList>
            <person name="Zhou Z."/>
            <person name="Liu Y."/>
            <person name="Xu W."/>
            <person name="Pan J."/>
            <person name="Luo Z.H."/>
            <person name="Li M."/>
        </authorList>
    </citation>
    <scope>NUCLEOTIDE SEQUENCE [LARGE SCALE GENOMIC DNA]</scope>
    <source>
        <strain evidence="4">SpSt-464</strain>
    </source>
</reference>
<dbReference type="GO" id="GO:0016887">
    <property type="term" value="F:ATP hydrolysis activity"/>
    <property type="evidence" value="ECO:0007669"/>
    <property type="project" value="InterPro"/>
</dbReference>
<dbReference type="SUPFAM" id="SSF52540">
    <property type="entry name" value="P-loop containing nucleoside triphosphate hydrolases"/>
    <property type="match status" value="1"/>
</dbReference>
<organism evidence="4">
    <name type="scientific">candidate division WOR-3 bacterium</name>
    <dbReference type="NCBI Taxonomy" id="2052148"/>
    <lineage>
        <taxon>Bacteria</taxon>
        <taxon>Bacteria division WOR-3</taxon>
    </lineage>
</organism>
<feature type="domain" description="ABC transporter" evidence="3">
    <location>
        <begin position="4"/>
        <end position="232"/>
    </location>
</feature>
<evidence type="ECO:0000259" key="3">
    <source>
        <dbReference type="PROSITE" id="PS50893"/>
    </source>
</evidence>
<dbReference type="PANTHER" id="PTHR43613">
    <property type="entry name" value="ABC TRANSPORTER, ATP-BINDING PROTEIN"/>
    <property type="match status" value="1"/>
</dbReference>
<sequence>MEVVKVENLQKNFGKVEALRGISFECFKGEIFGLIGPNGAGKSTCLRILSTILSKSGGEVKIFDYDISKKMEIKKIISYLPEDAGAYKNLKGIDYLKFFVNFFIDGKDREKTLEYGIELSSLNERLNDKIETYSKGMVRRLLIARSLMVEPKLAILDEPTSGLDVINATQIRDIIKKKAKEGTTFIVSSHNMLEVDYLCDRISLINNGLIVESGNIGKLKEKYKAQNIEEIFVKVVGVKNDF</sequence>
<keyword evidence="2 4" id="KW-0067">ATP-binding</keyword>
<evidence type="ECO:0000313" key="4">
    <source>
        <dbReference type="EMBL" id="HFK24149.1"/>
    </source>
</evidence>
<dbReference type="InterPro" id="IPR003593">
    <property type="entry name" value="AAA+_ATPase"/>
</dbReference>
<dbReference type="Gene3D" id="3.40.50.300">
    <property type="entry name" value="P-loop containing nucleotide triphosphate hydrolases"/>
    <property type="match status" value="1"/>
</dbReference>
<protein>
    <submittedName>
        <fullName evidence="4">ABC transporter ATP-binding protein</fullName>
    </submittedName>
</protein>
<evidence type="ECO:0000256" key="2">
    <source>
        <dbReference type="ARBA" id="ARBA00022840"/>
    </source>
</evidence>
<dbReference type="Pfam" id="PF00005">
    <property type="entry name" value="ABC_tran"/>
    <property type="match status" value="1"/>
</dbReference>
<dbReference type="InterPro" id="IPR003439">
    <property type="entry name" value="ABC_transporter-like_ATP-bd"/>
</dbReference>
<dbReference type="AlphaFoldDB" id="A0A7C3J6U9"/>
<dbReference type="SMART" id="SM00382">
    <property type="entry name" value="AAA"/>
    <property type="match status" value="1"/>
</dbReference>
<keyword evidence="1" id="KW-0547">Nucleotide-binding</keyword>
<dbReference type="InterPro" id="IPR027417">
    <property type="entry name" value="P-loop_NTPase"/>
</dbReference>
<accession>A0A7C3J6U9</accession>
<dbReference type="PROSITE" id="PS50893">
    <property type="entry name" value="ABC_TRANSPORTER_2"/>
    <property type="match status" value="1"/>
</dbReference>